<sequence length="28" mass="3473">MSLRSLLAVWIEQRDREREKDDLVEQTR</sequence>
<evidence type="ECO:0000313" key="1">
    <source>
        <dbReference type="EMBL" id="KKN34826.1"/>
    </source>
</evidence>
<name>A0A0F9SCX8_9ZZZZ</name>
<gene>
    <name evidence="1" type="ORF">LCGC14_0790060</name>
</gene>
<protein>
    <submittedName>
        <fullName evidence="1">Uncharacterized protein</fullName>
    </submittedName>
</protein>
<proteinExistence type="predicted"/>
<organism evidence="1">
    <name type="scientific">marine sediment metagenome</name>
    <dbReference type="NCBI Taxonomy" id="412755"/>
    <lineage>
        <taxon>unclassified sequences</taxon>
        <taxon>metagenomes</taxon>
        <taxon>ecological metagenomes</taxon>
    </lineage>
</organism>
<accession>A0A0F9SCX8</accession>
<reference evidence="1" key="1">
    <citation type="journal article" date="2015" name="Nature">
        <title>Complex archaea that bridge the gap between prokaryotes and eukaryotes.</title>
        <authorList>
            <person name="Spang A."/>
            <person name="Saw J.H."/>
            <person name="Jorgensen S.L."/>
            <person name="Zaremba-Niedzwiedzka K."/>
            <person name="Martijn J."/>
            <person name="Lind A.E."/>
            <person name="van Eijk R."/>
            <person name="Schleper C."/>
            <person name="Guy L."/>
            <person name="Ettema T.J."/>
        </authorList>
    </citation>
    <scope>NUCLEOTIDE SEQUENCE</scope>
</reference>
<dbReference type="AlphaFoldDB" id="A0A0F9SCX8"/>
<dbReference type="EMBL" id="LAZR01002082">
    <property type="protein sequence ID" value="KKN34826.1"/>
    <property type="molecule type" value="Genomic_DNA"/>
</dbReference>
<comment type="caution">
    <text evidence="1">The sequence shown here is derived from an EMBL/GenBank/DDBJ whole genome shotgun (WGS) entry which is preliminary data.</text>
</comment>
<feature type="non-terminal residue" evidence="1">
    <location>
        <position position="28"/>
    </location>
</feature>